<accession>A0ABV6TM54</accession>
<organism evidence="2 3">
    <name type="scientific">Streptomyces noboritoensis</name>
    <dbReference type="NCBI Taxonomy" id="67337"/>
    <lineage>
        <taxon>Bacteria</taxon>
        <taxon>Bacillati</taxon>
        <taxon>Actinomycetota</taxon>
        <taxon>Actinomycetes</taxon>
        <taxon>Kitasatosporales</taxon>
        <taxon>Streptomycetaceae</taxon>
        <taxon>Streptomyces</taxon>
    </lineage>
</organism>
<proteinExistence type="predicted"/>
<dbReference type="EMBL" id="JBHMQV010000009">
    <property type="protein sequence ID" value="MFC0845585.1"/>
    <property type="molecule type" value="Genomic_DNA"/>
</dbReference>
<evidence type="ECO:0000313" key="3">
    <source>
        <dbReference type="Proteomes" id="UP001589887"/>
    </source>
</evidence>
<dbReference type="RefSeq" id="WP_394320475.1">
    <property type="nucleotide sequence ID" value="NZ_JBHMQV010000009.1"/>
</dbReference>
<dbReference type="Gene3D" id="3.30.870.10">
    <property type="entry name" value="Endonuclease Chain A"/>
    <property type="match status" value="1"/>
</dbReference>
<name>A0ABV6TM54_9ACTN</name>
<evidence type="ECO:0000313" key="2">
    <source>
        <dbReference type="EMBL" id="MFC0845585.1"/>
    </source>
</evidence>
<keyword evidence="3" id="KW-1185">Reference proteome</keyword>
<dbReference type="Pfam" id="PF13091">
    <property type="entry name" value="PLDc_2"/>
    <property type="match status" value="1"/>
</dbReference>
<dbReference type="InterPro" id="IPR001736">
    <property type="entry name" value="PLipase_D/transphosphatidylase"/>
</dbReference>
<evidence type="ECO:0000259" key="1">
    <source>
        <dbReference type="PROSITE" id="PS50035"/>
    </source>
</evidence>
<dbReference type="InterPro" id="IPR025202">
    <property type="entry name" value="PLD-like_dom"/>
</dbReference>
<gene>
    <name evidence="2" type="ORF">ACFH04_17980</name>
</gene>
<dbReference type="SUPFAM" id="SSF56024">
    <property type="entry name" value="Phospholipase D/nuclease"/>
    <property type="match status" value="1"/>
</dbReference>
<dbReference type="Proteomes" id="UP001589887">
    <property type="component" value="Unassembled WGS sequence"/>
</dbReference>
<sequence length="53" mass="5891">MIPVNVMHQKIAVVDEQTVMIGSLNTLSQSYKAGANGRSNAWNQDIRFSNAKR</sequence>
<feature type="domain" description="PLD phosphodiesterase" evidence="1">
    <location>
        <begin position="3"/>
        <end position="30"/>
    </location>
</feature>
<comment type="caution">
    <text evidence="2">The sequence shown here is derived from an EMBL/GenBank/DDBJ whole genome shotgun (WGS) entry which is preliminary data.</text>
</comment>
<protein>
    <submittedName>
        <fullName evidence="2">Phospholipase D-like domain-containing protein</fullName>
    </submittedName>
</protein>
<reference evidence="2 3" key="1">
    <citation type="submission" date="2024-09" db="EMBL/GenBank/DDBJ databases">
        <authorList>
            <person name="Sun Q."/>
            <person name="Mori K."/>
        </authorList>
    </citation>
    <scope>NUCLEOTIDE SEQUENCE [LARGE SCALE GENOMIC DNA]</scope>
    <source>
        <strain evidence="2 3">JCM 4557</strain>
    </source>
</reference>
<dbReference type="PROSITE" id="PS50035">
    <property type="entry name" value="PLD"/>
    <property type="match status" value="1"/>
</dbReference>